<accession>A0AAD6Q4Y7</accession>
<organism evidence="1 2">
    <name type="scientific">Populus alba x Populus x berolinensis</name>
    <dbReference type="NCBI Taxonomy" id="444605"/>
    <lineage>
        <taxon>Eukaryota</taxon>
        <taxon>Viridiplantae</taxon>
        <taxon>Streptophyta</taxon>
        <taxon>Embryophyta</taxon>
        <taxon>Tracheophyta</taxon>
        <taxon>Spermatophyta</taxon>
        <taxon>Magnoliopsida</taxon>
        <taxon>eudicotyledons</taxon>
        <taxon>Gunneridae</taxon>
        <taxon>Pentapetalae</taxon>
        <taxon>rosids</taxon>
        <taxon>fabids</taxon>
        <taxon>Malpighiales</taxon>
        <taxon>Salicaceae</taxon>
        <taxon>Saliceae</taxon>
        <taxon>Populus</taxon>
    </lineage>
</organism>
<dbReference type="EMBL" id="JAQIZT010000011">
    <property type="protein sequence ID" value="KAJ6979404.1"/>
    <property type="molecule type" value="Genomic_DNA"/>
</dbReference>
<reference evidence="1" key="1">
    <citation type="journal article" date="2023" name="Mol. Ecol. Resour.">
        <title>Chromosome-level genome assembly of a triploid poplar Populus alba 'Berolinensis'.</title>
        <authorList>
            <person name="Chen S."/>
            <person name="Yu Y."/>
            <person name="Wang X."/>
            <person name="Wang S."/>
            <person name="Zhang T."/>
            <person name="Zhou Y."/>
            <person name="He R."/>
            <person name="Meng N."/>
            <person name="Wang Y."/>
            <person name="Liu W."/>
            <person name="Liu Z."/>
            <person name="Liu J."/>
            <person name="Guo Q."/>
            <person name="Huang H."/>
            <person name="Sederoff R.R."/>
            <person name="Wang G."/>
            <person name="Qu G."/>
            <person name="Chen S."/>
        </authorList>
    </citation>
    <scope>NUCLEOTIDE SEQUENCE</scope>
    <source>
        <strain evidence="1">SC-2020</strain>
    </source>
</reference>
<comment type="caution">
    <text evidence="1">The sequence shown here is derived from an EMBL/GenBank/DDBJ whole genome shotgun (WGS) entry which is preliminary data.</text>
</comment>
<protein>
    <submittedName>
        <fullName evidence="1">Uncharacterized protein</fullName>
    </submittedName>
</protein>
<keyword evidence="2" id="KW-1185">Reference proteome</keyword>
<name>A0AAD6Q4Y7_9ROSI</name>
<proteinExistence type="predicted"/>
<gene>
    <name evidence="1" type="ORF">NC653_027530</name>
</gene>
<evidence type="ECO:0000313" key="2">
    <source>
        <dbReference type="Proteomes" id="UP001164929"/>
    </source>
</evidence>
<dbReference type="AlphaFoldDB" id="A0AAD6Q4Y7"/>
<evidence type="ECO:0000313" key="1">
    <source>
        <dbReference type="EMBL" id="KAJ6979404.1"/>
    </source>
</evidence>
<dbReference type="Proteomes" id="UP001164929">
    <property type="component" value="Chromosome 11"/>
</dbReference>
<sequence>MVGWLCSLCSDSLSKPLLPERDHWRTWLTTLLIPSTTTPGHMPPTSSPESELTKKSFSVLGLLSCNVNL</sequence>